<feature type="transmembrane region" description="Helical" evidence="1">
    <location>
        <begin position="116"/>
        <end position="138"/>
    </location>
</feature>
<evidence type="ECO:0000313" key="3">
    <source>
        <dbReference type="Proteomes" id="UP000008291"/>
    </source>
</evidence>
<organism evidence="2 3">
    <name type="scientific">Thiobacillus denitrificans (strain ATCC 25259 / T1)</name>
    <dbReference type="NCBI Taxonomy" id="292415"/>
    <lineage>
        <taxon>Bacteria</taxon>
        <taxon>Pseudomonadati</taxon>
        <taxon>Pseudomonadota</taxon>
        <taxon>Betaproteobacteria</taxon>
        <taxon>Nitrosomonadales</taxon>
        <taxon>Thiobacillaceae</taxon>
        <taxon>Thiobacillus</taxon>
    </lineage>
</organism>
<dbReference type="KEGG" id="tbd:Tbd_0369"/>
<evidence type="ECO:0000313" key="2">
    <source>
        <dbReference type="EMBL" id="AAZ96322.1"/>
    </source>
</evidence>
<dbReference type="STRING" id="292415.Tbd_0369"/>
<accession>Q3SLT3</accession>
<dbReference type="eggNOG" id="ENOG5033FBQ">
    <property type="taxonomic scope" value="Bacteria"/>
</dbReference>
<dbReference type="HOGENOM" id="CLU_1179504_0_0_4"/>
<dbReference type="Proteomes" id="UP000008291">
    <property type="component" value="Chromosome"/>
</dbReference>
<gene>
    <name evidence="2" type="ordered locus">Tbd_0369</name>
</gene>
<dbReference type="AlphaFoldDB" id="Q3SLT3"/>
<keyword evidence="1" id="KW-0472">Membrane</keyword>
<reference evidence="2 3" key="1">
    <citation type="journal article" date="2006" name="J. Bacteriol.">
        <title>The genome sequence of the obligately chemolithoautotrophic, facultatively anaerobic bacterium Thiobacillus denitrificans.</title>
        <authorList>
            <person name="Beller H.R."/>
            <person name="Chain P.S."/>
            <person name="Letain T.E."/>
            <person name="Chakicherla A."/>
            <person name="Larimer F.W."/>
            <person name="Richardson P.M."/>
            <person name="Coleman M.A."/>
            <person name="Wood A.P."/>
            <person name="Kelly D.P."/>
        </authorList>
    </citation>
    <scope>NUCLEOTIDE SEQUENCE [LARGE SCALE GENOMIC DNA]</scope>
    <source>
        <strain evidence="2 3">ATCC 25259</strain>
    </source>
</reference>
<dbReference type="EMBL" id="CP000116">
    <property type="protein sequence ID" value="AAZ96322.1"/>
    <property type="molecule type" value="Genomic_DNA"/>
</dbReference>
<keyword evidence="1" id="KW-1133">Transmembrane helix</keyword>
<proteinExistence type="predicted"/>
<feature type="transmembrane region" description="Helical" evidence="1">
    <location>
        <begin position="72"/>
        <end position="95"/>
    </location>
</feature>
<keyword evidence="1" id="KW-0812">Transmembrane</keyword>
<feature type="transmembrane region" description="Helical" evidence="1">
    <location>
        <begin position="46"/>
        <end position="66"/>
    </location>
</feature>
<keyword evidence="3" id="KW-1185">Reference proteome</keyword>
<protein>
    <submittedName>
        <fullName evidence="2">Uncharacterized protein</fullName>
    </submittedName>
</protein>
<evidence type="ECO:0000256" key="1">
    <source>
        <dbReference type="SAM" id="Phobius"/>
    </source>
</evidence>
<sequence>MRGTVKSAPHTAVNRDAQNSRLRQLFGCPLPSTLGSKMILPTSRTVWFAFASFTLYFGAFLVQKVVPSFGGTAFVFLLTLSLLIVVPILVLLAVWGTVALARERLRKQPMSARSRAAGRIAFAGIAACAISLVLGSLLPNSLPSGSYYRTFDRGASLDPASASYVKGDIAPRQKMLADVVGQLPGKSRYALEVMLGPSLDTSYFKDSGRDLIYITGPQRDSLFAIDSEWLLIWVDDKGIYERHAIVTD</sequence>
<name>Q3SLT3_THIDA</name>